<comment type="caution">
    <text evidence="2">The sequence shown here is derived from an EMBL/GenBank/DDBJ whole genome shotgun (WGS) entry which is preliminary data.</text>
</comment>
<gene>
    <name evidence="2" type="ORF">IAA86_08490</name>
</gene>
<dbReference type="Proteomes" id="UP000886865">
    <property type="component" value="Unassembled WGS sequence"/>
</dbReference>
<organism evidence="2 3">
    <name type="scientific">Candidatus Galligastranaerophilus intestinavium</name>
    <dbReference type="NCBI Taxonomy" id="2840836"/>
    <lineage>
        <taxon>Bacteria</taxon>
        <taxon>Candidatus Galligastranaerophilus</taxon>
    </lineage>
</organism>
<evidence type="ECO:0000313" key="2">
    <source>
        <dbReference type="EMBL" id="HIS75041.1"/>
    </source>
</evidence>
<evidence type="ECO:0000313" key="3">
    <source>
        <dbReference type="Proteomes" id="UP000886865"/>
    </source>
</evidence>
<keyword evidence="1" id="KW-0472">Membrane</keyword>
<keyword evidence="1" id="KW-1133">Transmembrane helix</keyword>
<proteinExistence type="predicted"/>
<dbReference type="EMBL" id="DVJQ01000073">
    <property type="protein sequence ID" value="HIS75041.1"/>
    <property type="molecule type" value="Genomic_DNA"/>
</dbReference>
<feature type="transmembrane region" description="Helical" evidence="1">
    <location>
        <begin position="6"/>
        <end position="31"/>
    </location>
</feature>
<reference evidence="2" key="1">
    <citation type="submission" date="2020-10" db="EMBL/GenBank/DDBJ databases">
        <authorList>
            <person name="Gilroy R."/>
        </authorList>
    </citation>
    <scope>NUCLEOTIDE SEQUENCE</scope>
    <source>
        <strain evidence="2">CHK152-2871</strain>
    </source>
</reference>
<name>A0A9D1FJM9_9BACT</name>
<dbReference type="InterPro" id="IPR016410">
    <property type="entry name" value="Phage_imm"/>
</dbReference>
<accession>A0A9D1FJM9</accession>
<sequence>MVESLFVLMFYFMLFWIIMGVFVALALYFLPLIIAAARKHNQILPITLITIFLGWTFLGWLVAIIWSFSPDVQNSSDNQES</sequence>
<protein>
    <submittedName>
        <fullName evidence="2">Superinfection immunity protein</fullName>
    </submittedName>
</protein>
<feature type="transmembrane region" description="Helical" evidence="1">
    <location>
        <begin position="43"/>
        <end position="68"/>
    </location>
</feature>
<reference evidence="2" key="2">
    <citation type="journal article" date="2021" name="PeerJ">
        <title>Extensive microbial diversity within the chicken gut microbiome revealed by metagenomics and culture.</title>
        <authorList>
            <person name="Gilroy R."/>
            <person name="Ravi A."/>
            <person name="Getino M."/>
            <person name="Pursley I."/>
            <person name="Horton D.L."/>
            <person name="Alikhan N.F."/>
            <person name="Baker D."/>
            <person name="Gharbi K."/>
            <person name="Hall N."/>
            <person name="Watson M."/>
            <person name="Adriaenssens E.M."/>
            <person name="Foster-Nyarko E."/>
            <person name="Jarju S."/>
            <person name="Secka A."/>
            <person name="Antonio M."/>
            <person name="Oren A."/>
            <person name="Chaudhuri R.R."/>
            <person name="La Ragione R."/>
            <person name="Hildebrand F."/>
            <person name="Pallen M.J."/>
        </authorList>
    </citation>
    <scope>NUCLEOTIDE SEQUENCE</scope>
    <source>
        <strain evidence="2">CHK152-2871</strain>
    </source>
</reference>
<evidence type="ECO:0000256" key="1">
    <source>
        <dbReference type="SAM" id="Phobius"/>
    </source>
</evidence>
<keyword evidence="1" id="KW-0812">Transmembrane</keyword>
<dbReference type="Pfam" id="PF14373">
    <property type="entry name" value="Imm_superinfect"/>
    <property type="match status" value="1"/>
</dbReference>
<dbReference type="AlphaFoldDB" id="A0A9D1FJM9"/>